<evidence type="ECO:0000256" key="1">
    <source>
        <dbReference type="SAM" id="MobiDB-lite"/>
    </source>
</evidence>
<organism evidence="2 3">
    <name type="scientific">Symbiodinium pilosum</name>
    <name type="common">Dinoflagellate</name>
    <dbReference type="NCBI Taxonomy" id="2952"/>
    <lineage>
        <taxon>Eukaryota</taxon>
        <taxon>Sar</taxon>
        <taxon>Alveolata</taxon>
        <taxon>Dinophyceae</taxon>
        <taxon>Suessiales</taxon>
        <taxon>Symbiodiniaceae</taxon>
        <taxon>Symbiodinium</taxon>
    </lineage>
</organism>
<name>A0A812VXC0_SYMPI</name>
<gene>
    <name evidence="2" type="primary">PIF1</name>
    <name evidence="2" type="ORF">SPIL2461_LOCUS17238</name>
</gene>
<comment type="caution">
    <text evidence="2">The sequence shown here is derived from an EMBL/GenBank/DDBJ whole genome shotgun (WGS) entry which is preliminary data.</text>
</comment>
<keyword evidence="3" id="KW-1185">Reference proteome</keyword>
<feature type="region of interest" description="Disordered" evidence="1">
    <location>
        <begin position="432"/>
        <end position="454"/>
    </location>
</feature>
<dbReference type="Proteomes" id="UP000649617">
    <property type="component" value="Unassembled WGS sequence"/>
</dbReference>
<feature type="compositionally biased region" description="Polar residues" evidence="1">
    <location>
        <begin position="442"/>
        <end position="454"/>
    </location>
</feature>
<sequence>MIADSEVRNSNGSIMTGLLRTETGCIAAATLPPDGVLRARPIRRILQLLKITEQPAPGTISPVLPLSRLQQFQNRLHKRAQVLEQLDPRRCAQATSAGCETFCDFSWEPGAVAALARHLPLVQSRCVQGSYSSVDKKLWIARKDLAQAALDIRTWKGDRAAETYAGKMPKNADSNTPQSDWPQLLLRLGAACAREKSSACGSCAQGPPSNPTEGFLSPEPVQARLSCEGGFRNSRRSRTLWPLADVAINEDGLPTPTDTLASQVVGRCKHGSLSICTQCHSVQARCLEPSDLRRTAPALMSPKVCAAGKHQESVPQPEDIPVALQRLRPRVLAALRFLDVDAGVYQTQRAPHGYRVHTAMIRFSWASTSVDNQIQALPDKKDRRRATKALGHLLTCTDSAYHTFYDLHPDFLRRHGTNVQEKMRKLPLSFLETPGRGEPSEHGTQLANKASQDG</sequence>
<evidence type="ECO:0000313" key="2">
    <source>
        <dbReference type="EMBL" id="CAE7647819.1"/>
    </source>
</evidence>
<reference evidence="2" key="1">
    <citation type="submission" date="2021-02" db="EMBL/GenBank/DDBJ databases">
        <authorList>
            <person name="Dougan E. K."/>
            <person name="Rhodes N."/>
            <person name="Thang M."/>
            <person name="Chan C."/>
        </authorList>
    </citation>
    <scope>NUCLEOTIDE SEQUENCE</scope>
</reference>
<accession>A0A812VXC0</accession>
<protein>
    <submittedName>
        <fullName evidence="2">PIF1 protein</fullName>
    </submittedName>
</protein>
<dbReference type="AlphaFoldDB" id="A0A812VXC0"/>
<proteinExistence type="predicted"/>
<dbReference type="EMBL" id="CAJNIZ010043038">
    <property type="protein sequence ID" value="CAE7647819.1"/>
    <property type="molecule type" value="Genomic_DNA"/>
</dbReference>
<evidence type="ECO:0000313" key="3">
    <source>
        <dbReference type="Proteomes" id="UP000649617"/>
    </source>
</evidence>